<name>A0A1I2T0F9_9LACO</name>
<dbReference type="SUPFAM" id="SSF48295">
    <property type="entry name" value="TrpR-like"/>
    <property type="match status" value="1"/>
</dbReference>
<protein>
    <submittedName>
        <fullName evidence="4">Transposase</fullName>
    </submittedName>
</protein>
<reference evidence="4" key="1">
    <citation type="submission" date="2016-10" db="EMBL/GenBank/DDBJ databases">
        <authorList>
            <person name="de Groot N.N."/>
        </authorList>
    </citation>
    <scope>NUCLEOTIDE SEQUENCE [LARGE SCALE GENOMIC DNA]</scope>
    <source>
        <strain evidence="4">DSM 20403</strain>
    </source>
</reference>
<evidence type="ECO:0000313" key="5">
    <source>
        <dbReference type="Proteomes" id="UP000182635"/>
    </source>
</evidence>
<dbReference type="PANTHER" id="PTHR33795">
    <property type="entry name" value="INSERTION ELEMENT IS150 PROTEIN INSJ"/>
    <property type="match status" value="1"/>
</dbReference>
<dbReference type="InterPro" id="IPR055247">
    <property type="entry name" value="InsJ-like_HTH"/>
</dbReference>
<dbReference type="Gene3D" id="1.10.10.60">
    <property type="entry name" value="Homeodomain-like"/>
    <property type="match status" value="2"/>
</dbReference>
<dbReference type="InterPro" id="IPR009057">
    <property type="entry name" value="Homeodomain-like_sf"/>
</dbReference>
<dbReference type="GO" id="GO:0043565">
    <property type="term" value="F:sequence-specific DNA binding"/>
    <property type="evidence" value="ECO:0007669"/>
    <property type="project" value="InterPro"/>
</dbReference>
<dbReference type="RefSeq" id="WP_143455005.1">
    <property type="nucleotide sequence ID" value="NZ_FOPI01000040.1"/>
</dbReference>
<sequence length="96" mass="11332">MAKYSPELKAEIISKYNQGMATSIQLAREYNLNSRVVRSWIQTYRLQGKIRHSRNKRIFDTDFKLAVIDYYQTHEVTIAEVAARFDLLPGQVSHWR</sequence>
<evidence type="ECO:0000256" key="1">
    <source>
        <dbReference type="ARBA" id="ARBA00038232"/>
    </source>
</evidence>
<reference evidence="5" key="2">
    <citation type="submission" date="2016-10" db="EMBL/GenBank/DDBJ databases">
        <authorList>
            <person name="Varghese N."/>
            <person name="Submissions S."/>
        </authorList>
    </citation>
    <scope>NUCLEOTIDE SEQUENCE [LARGE SCALE GENOMIC DNA]</scope>
    <source>
        <strain evidence="5">DSM 20403</strain>
    </source>
</reference>
<dbReference type="PANTHER" id="PTHR33795:SF1">
    <property type="entry name" value="INSERTION ELEMENT IS150 PROTEIN INSJ"/>
    <property type="match status" value="1"/>
</dbReference>
<gene>
    <name evidence="3" type="ORF">SAMN02910432_01877</name>
    <name evidence="4" type="ORF">SAMN02910432_01929</name>
</gene>
<dbReference type="Proteomes" id="UP000182635">
    <property type="component" value="Unassembled WGS sequence"/>
</dbReference>
<feature type="non-terminal residue" evidence="4">
    <location>
        <position position="96"/>
    </location>
</feature>
<dbReference type="EMBL" id="FOPI01000040">
    <property type="protein sequence ID" value="SFG56764.1"/>
    <property type="molecule type" value="Genomic_DNA"/>
</dbReference>
<dbReference type="Pfam" id="PF13518">
    <property type="entry name" value="HTH_28"/>
    <property type="match status" value="1"/>
</dbReference>
<dbReference type="AlphaFoldDB" id="A0A1I2T0F9"/>
<dbReference type="InterPro" id="IPR052057">
    <property type="entry name" value="IS150/IS1296_orfA-like"/>
</dbReference>
<evidence type="ECO:0000259" key="2">
    <source>
        <dbReference type="Pfam" id="PF13518"/>
    </source>
</evidence>
<proteinExistence type="inferred from homology"/>
<dbReference type="EMBL" id="FOPI01000044">
    <property type="protein sequence ID" value="SFG58310.1"/>
    <property type="molecule type" value="Genomic_DNA"/>
</dbReference>
<comment type="similarity">
    <text evidence="1">Belongs to the IS150/IS1296 orfA family.</text>
</comment>
<evidence type="ECO:0000313" key="3">
    <source>
        <dbReference type="EMBL" id="SFG56764.1"/>
    </source>
</evidence>
<organism evidence="4 5">
    <name type="scientific">Ligilactobacillus ruminis DSM 20403 = NBRC 102161</name>
    <dbReference type="NCBI Taxonomy" id="1423798"/>
    <lineage>
        <taxon>Bacteria</taxon>
        <taxon>Bacillati</taxon>
        <taxon>Bacillota</taxon>
        <taxon>Bacilli</taxon>
        <taxon>Lactobacillales</taxon>
        <taxon>Lactobacillaceae</taxon>
        <taxon>Ligilactobacillus</taxon>
    </lineage>
</organism>
<dbReference type="SUPFAM" id="SSF46689">
    <property type="entry name" value="Homeodomain-like"/>
    <property type="match status" value="1"/>
</dbReference>
<dbReference type="OrthoDB" id="2326530at2"/>
<dbReference type="InterPro" id="IPR010921">
    <property type="entry name" value="Trp_repressor/repl_initiator"/>
</dbReference>
<feature type="domain" description="Insertion element IS150 protein InsJ-like helix-turn-helix" evidence="2">
    <location>
        <begin position="9"/>
        <end position="49"/>
    </location>
</feature>
<accession>A0A1I2T0F9</accession>
<evidence type="ECO:0000313" key="4">
    <source>
        <dbReference type="EMBL" id="SFG58310.1"/>
    </source>
</evidence>